<feature type="transmembrane region" description="Helical" evidence="1">
    <location>
        <begin position="66"/>
        <end position="92"/>
    </location>
</feature>
<dbReference type="RefSeq" id="WP_011413889.1">
    <property type="nucleotide sequence ID" value="NC_007722.1"/>
</dbReference>
<evidence type="ECO:0000256" key="1">
    <source>
        <dbReference type="SAM" id="Phobius"/>
    </source>
</evidence>
<organism evidence="2 3">
    <name type="scientific">Erythrobacter litoralis (strain HTCC2594)</name>
    <dbReference type="NCBI Taxonomy" id="314225"/>
    <lineage>
        <taxon>Bacteria</taxon>
        <taxon>Pseudomonadati</taxon>
        <taxon>Pseudomonadota</taxon>
        <taxon>Alphaproteobacteria</taxon>
        <taxon>Sphingomonadales</taxon>
        <taxon>Erythrobacteraceae</taxon>
        <taxon>Erythrobacter/Porphyrobacter group</taxon>
        <taxon>Erythrobacter</taxon>
    </lineage>
</organism>
<dbReference type="KEGG" id="eli:ELI_04805"/>
<dbReference type="AlphaFoldDB" id="Q2NB88"/>
<feature type="transmembrane region" description="Helical" evidence="1">
    <location>
        <begin position="168"/>
        <end position="194"/>
    </location>
</feature>
<keyword evidence="1" id="KW-0472">Membrane</keyword>
<dbReference type="OrthoDB" id="7427213at2"/>
<gene>
    <name evidence="2" type="ordered locus">ELI_04805</name>
</gene>
<feature type="transmembrane region" description="Helical" evidence="1">
    <location>
        <begin position="21"/>
        <end position="46"/>
    </location>
</feature>
<evidence type="ECO:0000313" key="3">
    <source>
        <dbReference type="Proteomes" id="UP000008808"/>
    </source>
</evidence>
<dbReference type="eggNOG" id="ENOG50331UM">
    <property type="taxonomic scope" value="Bacteria"/>
</dbReference>
<evidence type="ECO:0000313" key="2">
    <source>
        <dbReference type="EMBL" id="ABC63053.1"/>
    </source>
</evidence>
<dbReference type="HOGENOM" id="CLU_1159670_0_0_5"/>
<sequence length="239" mass="25777">MKRDADFAGFLGETFAVARDALPWMAGYIAILTLLNSLPALLFGIATSEYSISWGFKIDANVMEAGALAVLLVIVLGIVTFLIQYLFFAHLLAHRGYSIGRNRFLGYLGFSILYGLGLLFGFLLLVIPGLILLVRWIAATGYVVGTETPVPEAFGKSWEATRGHGWPLFFAMIVLGIATAIAVAVLVLPVVAMVGDESVIAIVAEVLGQNIYGAMFLAFGAAVFYLLNDDTEAVREVFD</sequence>
<evidence type="ECO:0008006" key="4">
    <source>
        <dbReference type="Google" id="ProtNLM"/>
    </source>
</evidence>
<keyword evidence="1" id="KW-0812">Transmembrane</keyword>
<dbReference type="Proteomes" id="UP000008808">
    <property type="component" value="Chromosome"/>
</dbReference>
<dbReference type="STRING" id="314225.ELI_04805"/>
<dbReference type="EMBL" id="CP000157">
    <property type="protein sequence ID" value="ABC63053.1"/>
    <property type="molecule type" value="Genomic_DNA"/>
</dbReference>
<feature type="transmembrane region" description="Helical" evidence="1">
    <location>
        <begin position="206"/>
        <end position="227"/>
    </location>
</feature>
<keyword evidence="3" id="KW-1185">Reference proteome</keyword>
<keyword evidence="1" id="KW-1133">Transmembrane helix</keyword>
<feature type="transmembrane region" description="Helical" evidence="1">
    <location>
        <begin position="104"/>
        <end position="137"/>
    </location>
</feature>
<accession>Q2NB88</accession>
<name>Q2NB88_ERYLH</name>
<reference evidence="3" key="1">
    <citation type="journal article" date="2009" name="J. Bacteriol.">
        <title>Complete genome sequence of Erythrobacter litoralis HTCC2594.</title>
        <authorList>
            <person name="Oh H.M."/>
            <person name="Giovannoni S.J."/>
            <person name="Ferriera S."/>
            <person name="Johnson J."/>
            <person name="Cho J.C."/>
        </authorList>
    </citation>
    <scope>NUCLEOTIDE SEQUENCE [LARGE SCALE GENOMIC DNA]</scope>
    <source>
        <strain evidence="3">HTCC2594</strain>
    </source>
</reference>
<proteinExistence type="predicted"/>
<protein>
    <recommendedName>
        <fullName evidence="4">Glycerophosphoryl diester phosphodiesterase membrane domain-containing protein</fullName>
    </recommendedName>
</protein>